<dbReference type="InterPro" id="IPR036291">
    <property type="entry name" value="NAD(P)-bd_dom_sf"/>
</dbReference>
<dbReference type="Pfam" id="PF02719">
    <property type="entry name" value="Polysacc_synt_2"/>
    <property type="match status" value="1"/>
</dbReference>
<dbReference type="InterPro" id="IPR003869">
    <property type="entry name" value="Polysac_CapD-like"/>
</dbReference>
<name>A0A0F9JSC7_9ZZZZ</name>
<dbReference type="Gene3D" id="3.40.50.720">
    <property type="entry name" value="NAD(P)-binding Rossmann-like Domain"/>
    <property type="match status" value="1"/>
</dbReference>
<proteinExistence type="inferred from homology"/>
<gene>
    <name evidence="3" type="ORF">LCGC14_1418950</name>
</gene>
<dbReference type="CDD" id="cd05237">
    <property type="entry name" value="UDP_invert_4-6DH_SDR_e"/>
    <property type="match status" value="1"/>
</dbReference>
<reference evidence="3" key="1">
    <citation type="journal article" date="2015" name="Nature">
        <title>Complex archaea that bridge the gap between prokaryotes and eukaryotes.</title>
        <authorList>
            <person name="Spang A."/>
            <person name="Saw J.H."/>
            <person name="Jorgensen S.L."/>
            <person name="Zaremba-Niedzwiedzka K."/>
            <person name="Martijn J."/>
            <person name="Lind A.E."/>
            <person name="van Eijk R."/>
            <person name="Schleper C."/>
            <person name="Guy L."/>
            <person name="Ettema T.J."/>
        </authorList>
    </citation>
    <scope>NUCLEOTIDE SEQUENCE</scope>
</reference>
<protein>
    <recommendedName>
        <fullName evidence="2">Polysaccharide biosynthesis protein CapD-like domain-containing protein</fullName>
    </recommendedName>
</protein>
<dbReference type="PANTHER" id="PTHR43318:SF2">
    <property type="entry name" value="UDP-N-ACETYLGLUCOSAMINE 4,6-DEHYDRATASE (INVERTING)"/>
    <property type="match status" value="1"/>
</dbReference>
<dbReference type="InterPro" id="IPR020025">
    <property type="entry name" value="PseB"/>
</dbReference>
<evidence type="ECO:0000313" key="3">
    <source>
        <dbReference type="EMBL" id="KKM72593.1"/>
    </source>
</evidence>
<evidence type="ECO:0000256" key="1">
    <source>
        <dbReference type="ARBA" id="ARBA00007430"/>
    </source>
</evidence>
<comment type="similarity">
    <text evidence="1">Belongs to the polysaccharide synthase family.</text>
</comment>
<dbReference type="InterPro" id="IPR051203">
    <property type="entry name" value="Polysaccharide_Synthase-Rel"/>
</dbReference>
<organism evidence="3">
    <name type="scientific">marine sediment metagenome</name>
    <dbReference type="NCBI Taxonomy" id="412755"/>
    <lineage>
        <taxon>unclassified sequences</taxon>
        <taxon>metagenomes</taxon>
        <taxon>ecological metagenomes</taxon>
    </lineage>
</organism>
<dbReference type="SUPFAM" id="SSF51735">
    <property type="entry name" value="NAD(P)-binding Rossmann-fold domains"/>
    <property type="match status" value="1"/>
</dbReference>
<comment type="caution">
    <text evidence="3">The sequence shown here is derived from an EMBL/GenBank/DDBJ whole genome shotgun (WGS) entry which is preliminary data.</text>
</comment>
<dbReference type="PANTHER" id="PTHR43318">
    <property type="entry name" value="UDP-N-ACETYLGLUCOSAMINE 4,6-DEHYDRATASE"/>
    <property type="match status" value="1"/>
</dbReference>
<feature type="domain" description="Polysaccharide biosynthesis protein CapD-like" evidence="2">
    <location>
        <begin position="5"/>
        <end position="276"/>
    </location>
</feature>
<accession>A0A0F9JSC7</accession>
<dbReference type="AlphaFoldDB" id="A0A0F9JSC7"/>
<sequence>MGIKLLIIGGTGSFGSKYVEIALRENRYETIRVFSRGEDLQVKMEQKYGGDSRLRFLIGDVRDASRLKMAMDGVDIVVNAAALKHIPVGEYNPEEFVKTNIMGAINVIHSAIYAGVSKIINISTDKSAYAVNLYGGTKFVAERLFIQANVYASAKDTKFSCVRYGNVLASRGSILPLFLKQKENGEVTITDNRMTRFWITLEQGVYFVMDRLDDMQGGEVFVPKLPSMKVLDIAEVIAPNIPQRVTGIRPGEKLHEVLITEEESHHTMELEKHFVIVPEFPYWRDKQPDVGGKQAEIMTYASNTNKWWLTEDELKCLIGI</sequence>
<dbReference type="EMBL" id="LAZR01009441">
    <property type="protein sequence ID" value="KKM72593.1"/>
    <property type="molecule type" value="Genomic_DNA"/>
</dbReference>
<dbReference type="NCBIfam" id="TIGR03589">
    <property type="entry name" value="PseB"/>
    <property type="match status" value="1"/>
</dbReference>
<evidence type="ECO:0000259" key="2">
    <source>
        <dbReference type="Pfam" id="PF02719"/>
    </source>
</evidence>